<evidence type="ECO:0000313" key="2">
    <source>
        <dbReference type="Proteomes" id="UP000321408"/>
    </source>
</evidence>
<dbReference type="KEGG" id="psyt:DSAG12_00498"/>
<dbReference type="GeneID" id="41328499"/>
<dbReference type="Proteomes" id="UP000321408">
    <property type="component" value="Chromosome"/>
</dbReference>
<name>A0A5B9D6Q0_9ARCH</name>
<protein>
    <submittedName>
        <fullName evidence="1">Uncharacterized protein</fullName>
    </submittedName>
</protein>
<dbReference type="RefSeq" id="WP_147661628.1">
    <property type="nucleotide sequence ID" value="NZ_CP042905.2"/>
</dbReference>
<gene>
    <name evidence="1" type="ORF">DSAG12_00498</name>
</gene>
<organism evidence="1 2">
    <name type="scientific">Promethearchaeum syntrophicum</name>
    <dbReference type="NCBI Taxonomy" id="2594042"/>
    <lineage>
        <taxon>Archaea</taxon>
        <taxon>Promethearchaeati</taxon>
        <taxon>Promethearchaeota</taxon>
        <taxon>Promethearchaeia</taxon>
        <taxon>Promethearchaeales</taxon>
        <taxon>Promethearchaeaceae</taxon>
        <taxon>Promethearchaeum</taxon>
    </lineage>
</organism>
<dbReference type="EMBL" id="CP042905">
    <property type="protein sequence ID" value="QEE14685.1"/>
    <property type="molecule type" value="Genomic_DNA"/>
</dbReference>
<sequence>MSRLISLLERISFLKNQVLMGKKTLLDEDLESLFIEFKDLISESELETSIQIMDNGTIILEQKLEELRNFISNISQKDQILEYLRNSSSDESFSQILNKTWQSPLLLPNFSLSFLTKSFERLVLNKKSTNLEMFFKEKPILGVPDIKELPEIDKPYKIKMLGYLNLIRPLLPATLEELIDRNHSIDVYYENFSYILHLLQLGFLSFTKKTQHFDITNKKIEGKFDE</sequence>
<reference evidence="1 2" key="1">
    <citation type="journal article" date="2020" name="Nature">
        <title>Isolation of an archaeon at the prokaryote-eukaryote interface.</title>
        <authorList>
            <person name="Imachi H."/>
            <person name="Nobu M.K."/>
            <person name="Nakahara N."/>
            <person name="Morono Y."/>
            <person name="Ogawara M."/>
            <person name="Takaki Y."/>
            <person name="Takano Y."/>
            <person name="Uematsu K."/>
            <person name="Ikuta T."/>
            <person name="Ito M."/>
            <person name="Matsui Y."/>
            <person name="Miyazaki M."/>
            <person name="Murata K."/>
            <person name="Saito Y."/>
            <person name="Sakai S."/>
            <person name="Song C."/>
            <person name="Tasumi E."/>
            <person name="Yamanaka Y."/>
            <person name="Yamaguchi T."/>
            <person name="Kamagata Y."/>
            <person name="Tamaki H."/>
            <person name="Takai K."/>
        </authorList>
    </citation>
    <scope>NUCLEOTIDE SEQUENCE [LARGE SCALE GENOMIC DNA]</scope>
    <source>
        <strain evidence="1 2">MK-D1</strain>
    </source>
</reference>
<dbReference type="AlphaFoldDB" id="A0A5B9D6Q0"/>
<accession>A0A5B9D6Q0</accession>
<reference evidence="1 2" key="2">
    <citation type="journal article" date="2024" name="Int. J. Syst. Evol. Microbiol.">
        <title>Promethearchaeum syntrophicum gen. nov., sp. nov., an anaerobic, obligately syntrophic archaeon, the first isolate of the lineage 'Asgard' archaea, and proposal of the new archaeal phylum Promethearchaeota phyl. nov. and kingdom Promethearchaeati regn. nov.</title>
        <authorList>
            <person name="Imachi H."/>
            <person name="Nobu M.K."/>
            <person name="Kato S."/>
            <person name="Takaki Y."/>
            <person name="Miyazaki M."/>
            <person name="Miyata M."/>
            <person name="Ogawara M."/>
            <person name="Saito Y."/>
            <person name="Sakai S."/>
            <person name="Tahara Y.O."/>
            <person name="Takano Y."/>
            <person name="Tasumi E."/>
            <person name="Uematsu K."/>
            <person name="Yoshimura T."/>
            <person name="Itoh T."/>
            <person name="Ohkuma M."/>
            <person name="Takai K."/>
        </authorList>
    </citation>
    <scope>NUCLEOTIDE SEQUENCE [LARGE SCALE GENOMIC DNA]</scope>
    <source>
        <strain evidence="1 2">MK-D1</strain>
    </source>
</reference>
<evidence type="ECO:0000313" key="1">
    <source>
        <dbReference type="EMBL" id="QEE14685.1"/>
    </source>
</evidence>
<proteinExistence type="predicted"/>
<keyword evidence="2" id="KW-1185">Reference proteome</keyword>